<keyword evidence="1" id="KW-1133">Transmembrane helix</keyword>
<reference evidence="2 3" key="2">
    <citation type="journal article" date="2018" name="New Phytol.">
        <title>High intraspecific genome diversity in the model arbuscular mycorrhizal symbiont Rhizophagus irregularis.</title>
        <authorList>
            <person name="Chen E.C.H."/>
            <person name="Morin E."/>
            <person name="Beaudet D."/>
            <person name="Noel J."/>
            <person name="Yildirir G."/>
            <person name="Ndikumana S."/>
            <person name="Charron P."/>
            <person name="St-Onge C."/>
            <person name="Giorgi J."/>
            <person name="Kruger M."/>
            <person name="Marton T."/>
            <person name="Ropars J."/>
            <person name="Grigoriev I.V."/>
            <person name="Hainaut M."/>
            <person name="Henrissat B."/>
            <person name="Roux C."/>
            <person name="Martin F."/>
            <person name="Corradi N."/>
        </authorList>
    </citation>
    <scope>NUCLEOTIDE SEQUENCE [LARGE SCALE GENOMIC DNA]</scope>
    <source>
        <strain evidence="2 3">DAOM 197198</strain>
    </source>
</reference>
<proteinExistence type="predicted"/>
<keyword evidence="3" id="KW-1185">Reference proteome</keyword>
<keyword evidence="1" id="KW-0472">Membrane</keyword>
<evidence type="ECO:0000313" key="2">
    <source>
        <dbReference type="EMBL" id="POG76560.1"/>
    </source>
</evidence>
<dbReference type="EMBL" id="AUPC02000049">
    <property type="protein sequence ID" value="POG76560.1"/>
    <property type="molecule type" value="Genomic_DNA"/>
</dbReference>
<comment type="caution">
    <text evidence="2">The sequence shown here is derived from an EMBL/GenBank/DDBJ whole genome shotgun (WGS) entry which is preliminary data.</text>
</comment>
<dbReference type="AlphaFoldDB" id="A0A2P4QG14"/>
<accession>A0A2P4QG14</accession>
<reference evidence="2 3" key="1">
    <citation type="journal article" date="2013" name="Proc. Natl. Acad. Sci. U.S.A.">
        <title>Genome of an arbuscular mycorrhizal fungus provides insight into the oldest plant symbiosis.</title>
        <authorList>
            <person name="Tisserant E."/>
            <person name="Malbreil M."/>
            <person name="Kuo A."/>
            <person name="Kohler A."/>
            <person name="Symeonidi A."/>
            <person name="Balestrini R."/>
            <person name="Charron P."/>
            <person name="Duensing N."/>
            <person name="Frei Dit Frey N."/>
            <person name="Gianinazzi-Pearson V."/>
            <person name="Gilbert L.B."/>
            <person name="Handa Y."/>
            <person name="Herr J.R."/>
            <person name="Hijri M."/>
            <person name="Koul R."/>
            <person name="Kawaguchi M."/>
            <person name="Krajinski F."/>
            <person name="Lammers P.J."/>
            <person name="Masclaux F.G."/>
            <person name="Murat C."/>
            <person name="Morin E."/>
            <person name="Ndikumana S."/>
            <person name="Pagni M."/>
            <person name="Petitpierre D."/>
            <person name="Requena N."/>
            <person name="Rosikiewicz P."/>
            <person name="Riley R."/>
            <person name="Saito K."/>
            <person name="San Clemente H."/>
            <person name="Shapiro H."/>
            <person name="van Tuinen D."/>
            <person name="Becard G."/>
            <person name="Bonfante P."/>
            <person name="Paszkowski U."/>
            <person name="Shachar-Hill Y.Y."/>
            <person name="Tuskan G.A."/>
            <person name="Young P.W."/>
            <person name="Sanders I.R."/>
            <person name="Henrissat B."/>
            <person name="Rensing S.A."/>
            <person name="Grigoriev I.V."/>
            <person name="Corradi N."/>
            <person name="Roux C."/>
            <person name="Martin F."/>
        </authorList>
    </citation>
    <scope>NUCLEOTIDE SEQUENCE [LARGE SCALE GENOMIC DNA]</scope>
    <source>
        <strain evidence="2 3">DAOM 197198</strain>
    </source>
</reference>
<keyword evidence="1" id="KW-0812">Transmembrane</keyword>
<feature type="non-terminal residue" evidence="2">
    <location>
        <position position="1"/>
    </location>
</feature>
<feature type="transmembrane region" description="Helical" evidence="1">
    <location>
        <begin position="12"/>
        <end position="39"/>
    </location>
</feature>
<evidence type="ECO:0000256" key="1">
    <source>
        <dbReference type="SAM" id="Phobius"/>
    </source>
</evidence>
<sequence>KLNLILCRLMFYITNAIYVVNQECCCILLLYVVACYLLIMLFVNYAIDYLLVRLFVCSFDYSFVRP</sequence>
<name>A0A2P4QG14_RHIID</name>
<protein>
    <submittedName>
        <fullName evidence="2">Uncharacterized protein</fullName>
    </submittedName>
</protein>
<gene>
    <name evidence="2" type="ORF">GLOIN_2v1555476</name>
</gene>
<dbReference type="Proteomes" id="UP000018888">
    <property type="component" value="Unassembled WGS sequence"/>
</dbReference>
<evidence type="ECO:0000313" key="3">
    <source>
        <dbReference type="Proteomes" id="UP000018888"/>
    </source>
</evidence>
<organism evidence="2 3">
    <name type="scientific">Rhizophagus irregularis (strain DAOM 181602 / DAOM 197198 / MUCL 43194)</name>
    <name type="common">Arbuscular mycorrhizal fungus</name>
    <name type="synonym">Glomus intraradices</name>
    <dbReference type="NCBI Taxonomy" id="747089"/>
    <lineage>
        <taxon>Eukaryota</taxon>
        <taxon>Fungi</taxon>
        <taxon>Fungi incertae sedis</taxon>
        <taxon>Mucoromycota</taxon>
        <taxon>Glomeromycotina</taxon>
        <taxon>Glomeromycetes</taxon>
        <taxon>Glomerales</taxon>
        <taxon>Glomeraceae</taxon>
        <taxon>Rhizophagus</taxon>
    </lineage>
</organism>